<dbReference type="InterPro" id="IPR011856">
    <property type="entry name" value="tRNA_endonuc-like_dom_sf"/>
</dbReference>
<evidence type="ECO:0000313" key="2">
    <source>
        <dbReference type="EMBL" id="GLI39591.1"/>
    </source>
</evidence>
<dbReference type="GO" id="GO:0004519">
    <property type="term" value="F:endonuclease activity"/>
    <property type="evidence" value="ECO:0007669"/>
    <property type="project" value="InterPro"/>
</dbReference>
<dbReference type="GO" id="GO:0003676">
    <property type="term" value="F:nucleic acid binding"/>
    <property type="evidence" value="ECO:0007669"/>
    <property type="project" value="InterPro"/>
</dbReference>
<comment type="caution">
    <text evidence="2">The sequence shown here is derived from an EMBL/GenBank/DDBJ whole genome shotgun (WGS) entry which is preliminary data.</text>
</comment>
<dbReference type="AlphaFoldDB" id="A0A9W6G313"/>
<accession>A0A9W6G313</accession>
<sequence length="358" mass="40237">MPIRHAIWKVGTKPEPLAEVSLGKEALLEQMITEDPTILSDRWLLIGRQVRTTHGGFIDLLALNQDGQLIVIELKRDMTPREVVAQALDYASWVQELKADDIASIYSRFSGGGSLGDIFRQRFSLPLDEEQLNGSHQIVIVASSLDLSTERIVNYLNRMDIAINVIFFQVFQDGSSQYLSRAWLIDPVETESKATAGPAGERGEWNGEYYVSFGQSGDRDWKEAVKFGFISGGGGRWYSQTLFMLSPGDRVWVNIPQQGYVGVGKVTGGAVRASEFKVNVDGVERSLLDVAQSNYHRQFNDDEEKSEYFVPVEWICTKPINEAVSEVGFFGNQNTVARPKTHKWNHTIEQLKQRFGVN</sequence>
<proteinExistence type="predicted"/>
<dbReference type="Proteomes" id="UP001144352">
    <property type="component" value="Unassembled WGS sequence"/>
</dbReference>
<protein>
    <recommendedName>
        <fullName evidence="1">Endonuclease NucS C-terminal domain-containing protein</fullName>
    </recommendedName>
</protein>
<dbReference type="EMBL" id="BSDS01000002">
    <property type="protein sequence ID" value="GLI39591.1"/>
    <property type="molecule type" value="Genomic_DNA"/>
</dbReference>
<gene>
    <name evidence="2" type="ORF">GHYDROH2_30920</name>
</gene>
<organism evidence="2 3">
    <name type="scientific">Geobacter hydrogenophilus</name>
    <dbReference type="NCBI Taxonomy" id="40983"/>
    <lineage>
        <taxon>Bacteria</taxon>
        <taxon>Pseudomonadati</taxon>
        <taxon>Thermodesulfobacteriota</taxon>
        <taxon>Desulfuromonadia</taxon>
        <taxon>Geobacterales</taxon>
        <taxon>Geobacteraceae</taxon>
        <taxon>Geobacter</taxon>
    </lineage>
</organism>
<keyword evidence="3" id="KW-1185">Reference proteome</keyword>
<dbReference type="Gene3D" id="3.40.1350.10">
    <property type="match status" value="1"/>
</dbReference>
<dbReference type="Pfam" id="PF01939">
    <property type="entry name" value="NucS_C"/>
    <property type="match status" value="1"/>
</dbReference>
<evidence type="ECO:0000259" key="1">
    <source>
        <dbReference type="Pfam" id="PF01939"/>
    </source>
</evidence>
<evidence type="ECO:0000313" key="3">
    <source>
        <dbReference type="Proteomes" id="UP001144352"/>
    </source>
</evidence>
<dbReference type="InterPro" id="IPR048301">
    <property type="entry name" value="NucS_C"/>
</dbReference>
<dbReference type="RefSeq" id="WP_214184440.1">
    <property type="nucleotide sequence ID" value="NZ_BSDS01000002.1"/>
</dbReference>
<name>A0A9W6G313_9BACT</name>
<feature type="domain" description="Endonuclease NucS C-terminal" evidence="1">
    <location>
        <begin position="25"/>
        <end position="96"/>
    </location>
</feature>
<reference evidence="2" key="1">
    <citation type="submission" date="2022-12" db="EMBL/GenBank/DDBJ databases">
        <title>Reference genome sequencing for broad-spectrum identification of bacterial and archaeal isolates by mass spectrometry.</title>
        <authorList>
            <person name="Sekiguchi Y."/>
            <person name="Tourlousse D.M."/>
        </authorList>
    </citation>
    <scope>NUCLEOTIDE SEQUENCE</scope>
    <source>
        <strain evidence="2">H2</strain>
    </source>
</reference>